<dbReference type="Pfam" id="PF19051">
    <property type="entry name" value="GFO_IDH_MocA_C2"/>
    <property type="match status" value="2"/>
</dbReference>
<dbReference type="OrthoDB" id="9767999at2"/>
<reference evidence="3 4" key="1">
    <citation type="submission" date="2018-05" db="EMBL/GenBank/DDBJ databases">
        <title>Coraliomargarita sinensis sp. nov., isolated from a marine solar saltern.</title>
        <authorList>
            <person name="Zhou L.Y."/>
        </authorList>
    </citation>
    <scope>NUCLEOTIDE SEQUENCE [LARGE SCALE GENOMIC DNA]</scope>
    <source>
        <strain evidence="3 4">WN38</strain>
    </source>
</reference>
<keyword evidence="4" id="KW-1185">Reference proteome</keyword>
<dbReference type="AlphaFoldDB" id="A0A317ZFM1"/>
<sequence length="444" mass="48589">MMMKQTRRDFIKKSAGAGVVLGFPTIIPSTVLGQNGKVAPSNRVTIGVIGCGGQSGAAVSYVNYPKSEIVAVCDPFKSRQDRRGDQWGVTHRFTDFRDLLARDDIDAVHVVTPDHWHVPISIAAARAGKDMYCEKPLGVSIEQNLAAREIVEKHNRIFQYGTQQRSSDACRMGIDLVLNGHIGEVQEVHVWAPGGIAEGGDPTPQPVPEDLDYDMWLGPAPKKPYSPDRVSNKGAWYIYDYALGFIAGWGAHPLDQLQWWADAVGLDIPVEYKTEGAIATGPLFNTVHKWDMKATYATGMEMTFQDSITAGEIAGKLPTGRGEPILSHGDGTMFVGTKGWVSVSRGALKASSEEIRRRAKDPGPIRLPVSRNHRGNFVDCVLRRSQPVATLESAIKSDIISHMGDIGIRTGETLKWDPVKEAVLGSDDAVQMMHRPMRAPWALS</sequence>
<proteinExistence type="predicted"/>
<dbReference type="InterPro" id="IPR036291">
    <property type="entry name" value="NAD(P)-bd_dom_sf"/>
</dbReference>
<dbReference type="InterPro" id="IPR006311">
    <property type="entry name" value="TAT_signal"/>
</dbReference>
<dbReference type="Pfam" id="PF01408">
    <property type="entry name" value="GFO_IDH_MocA"/>
    <property type="match status" value="1"/>
</dbReference>
<gene>
    <name evidence="3" type="ORF">DDZ13_07580</name>
</gene>
<evidence type="ECO:0000313" key="4">
    <source>
        <dbReference type="Proteomes" id="UP000247099"/>
    </source>
</evidence>
<feature type="domain" description="Gfo/Idh/MocA-like oxidoreductase bacterial type C-terminal" evidence="2">
    <location>
        <begin position="203"/>
        <end position="276"/>
    </location>
</feature>
<dbReference type="InterPro" id="IPR019546">
    <property type="entry name" value="TAT_signal_bac_arc"/>
</dbReference>
<evidence type="ECO:0000313" key="3">
    <source>
        <dbReference type="EMBL" id="PXA04384.1"/>
    </source>
</evidence>
<dbReference type="EMBL" id="QHJQ01000004">
    <property type="protein sequence ID" value="PXA04384.1"/>
    <property type="molecule type" value="Genomic_DNA"/>
</dbReference>
<dbReference type="PROSITE" id="PS51318">
    <property type="entry name" value="TAT"/>
    <property type="match status" value="1"/>
</dbReference>
<dbReference type="InterPro" id="IPR000683">
    <property type="entry name" value="Gfo/Idh/MocA-like_OxRdtase_N"/>
</dbReference>
<dbReference type="Proteomes" id="UP000247099">
    <property type="component" value="Unassembled WGS sequence"/>
</dbReference>
<dbReference type="GO" id="GO:0000166">
    <property type="term" value="F:nucleotide binding"/>
    <property type="evidence" value="ECO:0007669"/>
    <property type="project" value="InterPro"/>
</dbReference>
<dbReference type="SUPFAM" id="SSF55347">
    <property type="entry name" value="Glyceraldehyde-3-phosphate dehydrogenase-like, C-terminal domain"/>
    <property type="match status" value="1"/>
</dbReference>
<dbReference type="InterPro" id="IPR043906">
    <property type="entry name" value="Gfo/Idh/MocA_OxRdtase_bact_C"/>
</dbReference>
<dbReference type="Gene3D" id="3.30.360.10">
    <property type="entry name" value="Dihydrodipicolinate Reductase, domain 2"/>
    <property type="match status" value="1"/>
</dbReference>
<dbReference type="Gene3D" id="3.40.50.720">
    <property type="entry name" value="NAD(P)-binding Rossmann-like Domain"/>
    <property type="match status" value="1"/>
</dbReference>
<dbReference type="NCBIfam" id="TIGR01409">
    <property type="entry name" value="TAT_signal_seq"/>
    <property type="match status" value="1"/>
</dbReference>
<comment type="caution">
    <text evidence="3">The sequence shown here is derived from an EMBL/GenBank/DDBJ whole genome shotgun (WGS) entry which is preliminary data.</text>
</comment>
<organism evidence="3 4">
    <name type="scientific">Coraliomargarita sinensis</name>
    <dbReference type="NCBI Taxonomy" id="2174842"/>
    <lineage>
        <taxon>Bacteria</taxon>
        <taxon>Pseudomonadati</taxon>
        <taxon>Verrucomicrobiota</taxon>
        <taxon>Opitutia</taxon>
        <taxon>Puniceicoccales</taxon>
        <taxon>Coraliomargaritaceae</taxon>
        <taxon>Coraliomargarita</taxon>
    </lineage>
</organism>
<evidence type="ECO:0000259" key="1">
    <source>
        <dbReference type="Pfam" id="PF01408"/>
    </source>
</evidence>
<protein>
    <submittedName>
        <fullName evidence="3">Oxidoreductase</fullName>
    </submittedName>
</protein>
<dbReference type="InParanoid" id="A0A317ZFM1"/>
<evidence type="ECO:0000259" key="2">
    <source>
        <dbReference type="Pfam" id="PF19051"/>
    </source>
</evidence>
<dbReference type="PANTHER" id="PTHR43818">
    <property type="entry name" value="BCDNA.GH03377"/>
    <property type="match status" value="1"/>
</dbReference>
<feature type="domain" description="Gfo/Idh/MocA-like oxidoreductase bacterial type C-terminal" evidence="2">
    <location>
        <begin position="367"/>
        <end position="442"/>
    </location>
</feature>
<dbReference type="InterPro" id="IPR050463">
    <property type="entry name" value="Gfo/Idh/MocA_oxidrdct_glycsds"/>
</dbReference>
<name>A0A317ZFM1_9BACT</name>
<dbReference type="PANTHER" id="PTHR43818:SF5">
    <property type="entry name" value="OXIDOREDUCTASE FAMILY PROTEIN"/>
    <property type="match status" value="1"/>
</dbReference>
<accession>A0A317ZFM1</accession>
<feature type="domain" description="Gfo/Idh/MocA-like oxidoreductase N-terminal" evidence="1">
    <location>
        <begin position="45"/>
        <end position="161"/>
    </location>
</feature>
<dbReference type="SUPFAM" id="SSF51735">
    <property type="entry name" value="NAD(P)-binding Rossmann-fold domains"/>
    <property type="match status" value="1"/>
</dbReference>